<protein>
    <submittedName>
        <fullName evidence="2">Uncharacterized protein</fullName>
    </submittedName>
</protein>
<evidence type="ECO:0000313" key="3">
    <source>
        <dbReference type="Proteomes" id="UP000700596"/>
    </source>
</evidence>
<comment type="caution">
    <text evidence="2">The sequence shown here is derived from an EMBL/GenBank/DDBJ whole genome shotgun (WGS) entry which is preliminary data.</text>
</comment>
<gene>
    <name evidence="2" type="ORF">B0J11DRAFT_574689</name>
</gene>
<reference evidence="2" key="1">
    <citation type="journal article" date="2021" name="Nat. Commun.">
        <title>Genetic determinants of endophytism in the Arabidopsis root mycobiome.</title>
        <authorList>
            <person name="Mesny F."/>
            <person name="Miyauchi S."/>
            <person name="Thiergart T."/>
            <person name="Pickel B."/>
            <person name="Atanasova L."/>
            <person name="Karlsson M."/>
            <person name="Huettel B."/>
            <person name="Barry K.W."/>
            <person name="Haridas S."/>
            <person name="Chen C."/>
            <person name="Bauer D."/>
            <person name="Andreopoulos W."/>
            <person name="Pangilinan J."/>
            <person name="LaButti K."/>
            <person name="Riley R."/>
            <person name="Lipzen A."/>
            <person name="Clum A."/>
            <person name="Drula E."/>
            <person name="Henrissat B."/>
            <person name="Kohler A."/>
            <person name="Grigoriev I.V."/>
            <person name="Martin F.M."/>
            <person name="Hacquard S."/>
        </authorList>
    </citation>
    <scope>NUCLEOTIDE SEQUENCE</scope>
    <source>
        <strain evidence="2">MPI-CAGE-CH-0243</strain>
    </source>
</reference>
<keyword evidence="3" id="KW-1185">Reference proteome</keyword>
<dbReference type="Proteomes" id="UP000700596">
    <property type="component" value="Unassembled WGS sequence"/>
</dbReference>
<dbReference type="OrthoDB" id="3780330at2759"/>
<feature type="signal peptide" evidence="1">
    <location>
        <begin position="1"/>
        <end position="18"/>
    </location>
</feature>
<feature type="chain" id="PRO_5040143198" evidence="1">
    <location>
        <begin position="19"/>
        <end position="313"/>
    </location>
</feature>
<sequence length="313" mass="35356">MSTVLCSLLFVLISLCNALGLGIQYDSPIGSARLHRFSSKLTWDNLPNNDVWKDKLGQDERKLSRVAKDAYTEMSELYSVKGYHLDPKLRPTVMTAMAVGSNIFLSSSLKGGSFVYHGNDENNPVWRELRLCQTVLNDRFSGQVPDDLKRNRWNWPRHNNGANCGEIMVLYAFFADRSGDSIGEDLRRKLGDAENELRGAHIVTVKNTQASEHRKGNLRYTVEPSDKTVRFDPCGTAEEGENQPKFFGCFQTTRGFGLRPILELWPEGSDRKTFGDDDIKYKRENEFTDIELDNFRTGHVVISCSRVGGSSSK</sequence>
<dbReference type="AlphaFoldDB" id="A0A9P9EI94"/>
<name>A0A9P9EI94_9PLEO</name>
<organism evidence="2 3">
    <name type="scientific">Dendryphion nanum</name>
    <dbReference type="NCBI Taxonomy" id="256645"/>
    <lineage>
        <taxon>Eukaryota</taxon>
        <taxon>Fungi</taxon>
        <taxon>Dikarya</taxon>
        <taxon>Ascomycota</taxon>
        <taxon>Pezizomycotina</taxon>
        <taxon>Dothideomycetes</taxon>
        <taxon>Pleosporomycetidae</taxon>
        <taxon>Pleosporales</taxon>
        <taxon>Torulaceae</taxon>
        <taxon>Dendryphion</taxon>
    </lineage>
</organism>
<proteinExistence type="predicted"/>
<keyword evidence="1" id="KW-0732">Signal</keyword>
<accession>A0A9P9EI94</accession>
<evidence type="ECO:0000256" key="1">
    <source>
        <dbReference type="SAM" id="SignalP"/>
    </source>
</evidence>
<evidence type="ECO:0000313" key="2">
    <source>
        <dbReference type="EMBL" id="KAH7138735.1"/>
    </source>
</evidence>
<dbReference type="EMBL" id="JAGMWT010000001">
    <property type="protein sequence ID" value="KAH7138735.1"/>
    <property type="molecule type" value="Genomic_DNA"/>
</dbReference>